<feature type="transmembrane region" description="Helical" evidence="1">
    <location>
        <begin position="111"/>
        <end position="144"/>
    </location>
</feature>
<dbReference type="EMBL" id="QSIF01000066">
    <property type="protein sequence ID" value="RHC70985.1"/>
    <property type="molecule type" value="Genomic_DNA"/>
</dbReference>
<feature type="transmembrane region" description="Helical" evidence="1">
    <location>
        <begin position="80"/>
        <end position="99"/>
    </location>
</feature>
<accession>A0A414BAC3</accession>
<evidence type="ECO:0000313" key="3">
    <source>
        <dbReference type="Proteomes" id="UP000284514"/>
    </source>
</evidence>
<reference evidence="2 3" key="1">
    <citation type="submission" date="2018-08" db="EMBL/GenBank/DDBJ databases">
        <title>A genome reference for cultivated species of the human gut microbiota.</title>
        <authorList>
            <person name="Zou Y."/>
            <person name="Xue W."/>
            <person name="Luo G."/>
        </authorList>
    </citation>
    <scope>NUCLEOTIDE SEQUENCE [LARGE SCALE GENOMIC DNA]</scope>
    <source>
        <strain evidence="2 3">AM34-25</strain>
    </source>
</reference>
<evidence type="ECO:0000256" key="1">
    <source>
        <dbReference type="SAM" id="Phobius"/>
    </source>
</evidence>
<dbReference type="Proteomes" id="UP000284514">
    <property type="component" value="Unassembled WGS sequence"/>
</dbReference>
<evidence type="ECO:0008006" key="4">
    <source>
        <dbReference type="Google" id="ProtNLM"/>
    </source>
</evidence>
<dbReference type="PROSITE" id="PS51257">
    <property type="entry name" value="PROKAR_LIPOPROTEIN"/>
    <property type="match status" value="1"/>
</dbReference>
<keyword evidence="1" id="KW-0812">Transmembrane</keyword>
<name>A0A414BAC3_BACUN</name>
<feature type="transmembrane region" description="Helical" evidence="1">
    <location>
        <begin position="49"/>
        <end position="74"/>
    </location>
</feature>
<comment type="caution">
    <text evidence="2">The sequence shown here is derived from an EMBL/GenBank/DDBJ whole genome shotgun (WGS) entry which is preliminary data.</text>
</comment>
<proteinExistence type="predicted"/>
<protein>
    <recommendedName>
        <fullName evidence="4">MFS transporter</fullName>
    </recommendedName>
</protein>
<evidence type="ECO:0000313" key="2">
    <source>
        <dbReference type="EMBL" id="RHC70985.1"/>
    </source>
</evidence>
<dbReference type="InterPro" id="IPR036259">
    <property type="entry name" value="MFS_trans_sf"/>
</dbReference>
<dbReference type="SUPFAM" id="SSF103473">
    <property type="entry name" value="MFS general substrate transporter"/>
    <property type="match status" value="1"/>
</dbReference>
<feature type="transmembrane region" description="Helical" evidence="1">
    <location>
        <begin position="6"/>
        <end position="28"/>
    </location>
</feature>
<dbReference type="AlphaFoldDB" id="A0A414BAC3"/>
<keyword evidence="1" id="KW-0472">Membrane</keyword>
<keyword evidence="1" id="KW-1133">Transmembrane helix</keyword>
<organism evidence="2 3">
    <name type="scientific">Bacteroides uniformis</name>
    <dbReference type="NCBI Taxonomy" id="820"/>
    <lineage>
        <taxon>Bacteria</taxon>
        <taxon>Pseudomonadati</taxon>
        <taxon>Bacteroidota</taxon>
        <taxon>Bacteroidia</taxon>
        <taxon>Bacteroidales</taxon>
        <taxon>Bacteroidaceae</taxon>
        <taxon>Bacteroides</taxon>
    </lineage>
</organism>
<sequence length="232" mass="26052">MNGAYRIVTLFVFVITVIACITLFHGSFHNPEQKKYLYVKFEPVWNKMLLLASLKGLVQGFLVTAPAILVMYLLGAEGELGVIQGLGGLLTAIIVYVLGRVSRPQHRIIIFSIGIIIFFIGTLVNGILFSAVGVIVFILCKVFFQPLHDLAYYPIMMHCIDIVSQKEKRNEYTYIMSHEIGLFFGRATGLGLFIVLAWFVSEIFALKYALIIVALLQMLSIPLAKYIIKVTR</sequence>
<gene>
    <name evidence="2" type="ORF">DW831_20380</name>
</gene>